<name>A0A1I2VKM0_9ACTN</name>
<protein>
    <submittedName>
        <fullName evidence="1">HD domain-containing protein</fullName>
    </submittedName>
</protein>
<organism evidence="1 2">
    <name type="scientific">Streptomyces mirabilis</name>
    <dbReference type="NCBI Taxonomy" id="68239"/>
    <lineage>
        <taxon>Bacteria</taxon>
        <taxon>Bacillati</taxon>
        <taxon>Actinomycetota</taxon>
        <taxon>Actinomycetes</taxon>
        <taxon>Kitasatosporales</taxon>
        <taxon>Streptomycetaceae</taxon>
        <taxon>Streptomyces</taxon>
    </lineage>
</organism>
<dbReference type="RefSeq" id="WP_075032992.1">
    <property type="nucleotide sequence ID" value="NZ_FONR01000032.1"/>
</dbReference>
<sequence length="255" mass="28124">MSTTPPATSLVDLAARKQLPHHQFVDHATVRWIEENRPPLVDGAPTKIRDTSRRLLTRAAIPTAWLAEPRLRDSLHGVRHAMRTAALAALLAETTGLDEPDTATLIVAAAVHDCQRLHDKDDQGHGARAARWLTSHTDLVWEHFHVPATAPAVAQAATSVRLHDVPYAAFTAEDEADYLRARTISDLVKAADALDRYRLPKLSWWPDTQHVRVEGFDQLRAAAFDLVLWSEAGHLAGRDSAGAVLKALEQRELIG</sequence>
<dbReference type="OrthoDB" id="3872736at2"/>
<accession>A0A1I2VKM0</accession>
<reference evidence="1 2" key="1">
    <citation type="submission" date="2016-10" db="EMBL/GenBank/DDBJ databases">
        <authorList>
            <person name="de Groot N.N."/>
        </authorList>
    </citation>
    <scope>NUCLEOTIDE SEQUENCE [LARGE SCALE GENOMIC DNA]</scope>
    <source>
        <strain evidence="1 2">OK461</strain>
    </source>
</reference>
<gene>
    <name evidence="1" type="ORF">SAMN02787118_13243</name>
</gene>
<proteinExistence type="predicted"/>
<dbReference type="AlphaFoldDB" id="A0A1I2VKM0"/>
<dbReference type="EMBL" id="FONR01000032">
    <property type="protein sequence ID" value="SFG89670.1"/>
    <property type="molecule type" value="Genomic_DNA"/>
</dbReference>
<dbReference type="Proteomes" id="UP000181942">
    <property type="component" value="Unassembled WGS sequence"/>
</dbReference>
<dbReference type="SUPFAM" id="SSF109604">
    <property type="entry name" value="HD-domain/PDEase-like"/>
    <property type="match status" value="1"/>
</dbReference>
<evidence type="ECO:0000313" key="2">
    <source>
        <dbReference type="Proteomes" id="UP000181942"/>
    </source>
</evidence>
<evidence type="ECO:0000313" key="1">
    <source>
        <dbReference type="EMBL" id="SFG89670.1"/>
    </source>
</evidence>
<dbReference type="Gene3D" id="1.10.3210.10">
    <property type="entry name" value="Hypothetical protein af1432"/>
    <property type="match status" value="1"/>
</dbReference>